<dbReference type="Proteomes" id="UP000540423">
    <property type="component" value="Unassembled WGS sequence"/>
</dbReference>
<evidence type="ECO:0000313" key="2">
    <source>
        <dbReference type="Proteomes" id="UP000540423"/>
    </source>
</evidence>
<gene>
    <name evidence="1" type="ORF">HNQ79_001863</name>
</gene>
<dbReference type="SUPFAM" id="SSF53335">
    <property type="entry name" value="S-adenosyl-L-methionine-dependent methyltransferases"/>
    <property type="match status" value="1"/>
</dbReference>
<dbReference type="Gene3D" id="3.40.50.150">
    <property type="entry name" value="Vaccinia Virus protein VP39"/>
    <property type="match status" value="1"/>
</dbReference>
<proteinExistence type="predicted"/>
<name>A0A7X0LQ00_9ACTN</name>
<sequence>MPLLTRPLRTLPLARRALRPLAALVDQRVDQRVRAQARATQSEVAALRAELDVLKKQSHAVGMLLDRTGRGAHRMPSAGQITALVGQVAEVSGSAHARRAVTSAFRTVVALEALGVGRLAGGTSNVCGKLATIPLMAPPNPEVLEIGTLHGLFATALTRMLHREGIEPRLTIVDPFAGSQLQPDATHDHADPTGTPVREDVVRANLALAGTALEAAGSPTATARIYKGFSQDSHIRASVSDRRYGVIVVDGDHSREGVLADLRWAEEIVADGGIVVLDDYGDAAWPGVREALETHLGDGRSKLVLEGVVATSAFLRHM</sequence>
<dbReference type="RefSeq" id="WP_185028954.1">
    <property type="nucleotide sequence ID" value="NZ_BNBN01000007.1"/>
</dbReference>
<accession>A0A7X0LQ00</accession>
<comment type="caution">
    <text evidence="1">The sequence shown here is derived from an EMBL/GenBank/DDBJ whole genome shotgun (WGS) entry which is preliminary data.</text>
</comment>
<protein>
    <recommendedName>
        <fullName evidence="3">Class I SAM-dependent methyltransferase</fullName>
    </recommendedName>
</protein>
<keyword evidence="2" id="KW-1185">Reference proteome</keyword>
<dbReference type="EMBL" id="JACHEM010000004">
    <property type="protein sequence ID" value="MBB6435406.1"/>
    <property type="molecule type" value="Genomic_DNA"/>
</dbReference>
<dbReference type="AlphaFoldDB" id="A0A7X0LQ00"/>
<evidence type="ECO:0008006" key="3">
    <source>
        <dbReference type="Google" id="ProtNLM"/>
    </source>
</evidence>
<dbReference type="Pfam" id="PF13578">
    <property type="entry name" value="Methyltransf_24"/>
    <property type="match status" value="1"/>
</dbReference>
<dbReference type="InterPro" id="IPR029063">
    <property type="entry name" value="SAM-dependent_MTases_sf"/>
</dbReference>
<evidence type="ECO:0000313" key="1">
    <source>
        <dbReference type="EMBL" id="MBB6435406.1"/>
    </source>
</evidence>
<reference evidence="1 2" key="1">
    <citation type="submission" date="2020-08" db="EMBL/GenBank/DDBJ databases">
        <title>Genomic Encyclopedia of Type Strains, Phase IV (KMG-IV): sequencing the most valuable type-strain genomes for metagenomic binning, comparative biology and taxonomic classification.</title>
        <authorList>
            <person name="Goeker M."/>
        </authorList>
    </citation>
    <scope>NUCLEOTIDE SEQUENCE [LARGE SCALE GENOMIC DNA]</scope>
    <source>
        <strain evidence="1 2">DSM 40141</strain>
    </source>
</reference>
<organism evidence="1 2">
    <name type="scientific">Streptomyces candidus</name>
    <dbReference type="NCBI Taxonomy" id="67283"/>
    <lineage>
        <taxon>Bacteria</taxon>
        <taxon>Bacillati</taxon>
        <taxon>Actinomycetota</taxon>
        <taxon>Actinomycetes</taxon>
        <taxon>Kitasatosporales</taxon>
        <taxon>Streptomycetaceae</taxon>
        <taxon>Streptomyces</taxon>
    </lineage>
</organism>